<dbReference type="PANTHER" id="PTHR23293">
    <property type="entry name" value="FAD SYNTHETASE-RELATED FMN ADENYLYLTRANSFERASE"/>
    <property type="match status" value="1"/>
</dbReference>
<dbReference type="GO" id="GO:0006747">
    <property type="term" value="P:FAD biosynthetic process"/>
    <property type="evidence" value="ECO:0007669"/>
    <property type="project" value="TreeGrafter"/>
</dbReference>
<comment type="pathway">
    <text evidence="1">Cofactor biosynthesis; FAD biosynthesis; FAD from FMN: step 1/1.</text>
</comment>
<dbReference type="InterPro" id="IPR014729">
    <property type="entry name" value="Rossmann-like_a/b/a_fold"/>
</dbReference>
<evidence type="ECO:0000259" key="13">
    <source>
        <dbReference type="SMART" id="SM00852"/>
    </source>
</evidence>
<organism evidence="14">
    <name type="scientific">Tetraselmis sp. GSL018</name>
    <dbReference type="NCBI Taxonomy" id="582737"/>
    <lineage>
        <taxon>Eukaryota</taxon>
        <taxon>Viridiplantae</taxon>
        <taxon>Chlorophyta</taxon>
        <taxon>core chlorophytes</taxon>
        <taxon>Chlorodendrophyceae</taxon>
        <taxon>Chlorodendrales</taxon>
        <taxon>Chlorodendraceae</taxon>
        <taxon>Tetraselmis</taxon>
    </lineage>
</organism>
<evidence type="ECO:0000256" key="7">
    <source>
        <dbReference type="ARBA" id="ARBA00022741"/>
    </source>
</evidence>
<dbReference type="SUPFAM" id="SSF53218">
    <property type="entry name" value="Molybdenum cofactor biosynthesis proteins"/>
    <property type="match status" value="1"/>
</dbReference>
<evidence type="ECO:0000256" key="5">
    <source>
        <dbReference type="ARBA" id="ARBA00022679"/>
    </source>
</evidence>
<feature type="non-terminal residue" evidence="14">
    <location>
        <position position="1"/>
    </location>
</feature>
<sequence length="355" mass="38939">SKGWPAFMRVNPVLEWTYHEVWNFILVTGVAYCSLYDHGYTSIGSVATTVPNDLLRREDGTFVHARFLADARQERAGRIQHSGGFHPRGSGALLMRSAGVLIIGDELLSGKVDDTNSGFIAKKLRAMGWKLGKISVIPDDQDAIGKAAKMLSDEFEVVLTTGGIGPTVDDITISAISRAFGLPVTRIPELERRLQAYFGTETTDYHLKMAEAPDTWDVEILDCGTLDSSDGPMPHPFPVLRVKNIYILPGIPQLLMEKWPFVERHMGCLAPFRTITLRLSLSDETQIAEPLKSIAAEMGSNVAIGSYPVRAQKDGAGVIIVLESKDEGFLNAAHERIQPLLPRGCVISEELDKPA</sequence>
<dbReference type="Gene3D" id="3.40.980.10">
    <property type="entry name" value="MoaB/Mog-like domain"/>
    <property type="match status" value="1"/>
</dbReference>
<dbReference type="AlphaFoldDB" id="A0A061QSQ4"/>
<dbReference type="InterPro" id="IPR001453">
    <property type="entry name" value="MoaB/Mog_dom"/>
</dbReference>
<dbReference type="Pfam" id="PF24102">
    <property type="entry name" value="FLAD1_M"/>
    <property type="match status" value="1"/>
</dbReference>
<evidence type="ECO:0000256" key="9">
    <source>
        <dbReference type="ARBA" id="ARBA00022840"/>
    </source>
</evidence>
<evidence type="ECO:0000256" key="10">
    <source>
        <dbReference type="ARBA" id="ARBA00031145"/>
    </source>
</evidence>
<evidence type="ECO:0000256" key="1">
    <source>
        <dbReference type="ARBA" id="ARBA00004726"/>
    </source>
</evidence>
<dbReference type="PANTHER" id="PTHR23293:SF9">
    <property type="entry name" value="FAD SYNTHASE"/>
    <property type="match status" value="1"/>
</dbReference>
<dbReference type="GO" id="GO:0003919">
    <property type="term" value="F:FMN adenylyltransferase activity"/>
    <property type="evidence" value="ECO:0007669"/>
    <property type="project" value="UniProtKB-EC"/>
</dbReference>
<protein>
    <recommendedName>
        <fullName evidence="2">FAD synthase</fullName>
        <ecNumber evidence="2">2.7.7.2</ecNumber>
    </recommendedName>
    <alternativeName>
        <fullName evidence="10">FAD pyrophosphorylase</fullName>
    </alternativeName>
    <alternativeName>
        <fullName evidence="11">FMN adenylyltransferase</fullName>
    </alternativeName>
</protein>
<keyword evidence="6" id="KW-0548">Nucleotidyltransferase</keyword>
<proteinExistence type="predicted"/>
<evidence type="ECO:0000256" key="8">
    <source>
        <dbReference type="ARBA" id="ARBA00022827"/>
    </source>
</evidence>
<dbReference type="SUPFAM" id="SSF52402">
    <property type="entry name" value="Adenine nucleotide alpha hydrolases-like"/>
    <property type="match status" value="1"/>
</dbReference>
<reference evidence="14" key="1">
    <citation type="submission" date="2014-05" db="EMBL/GenBank/DDBJ databases">
        <title>The transcriptome of the halophilic microalga Tetraselmis sp. GSL018 isolated from the Great Salt Lake, Utah.</title>
        <authorList>
            <person name="Jinkerson R.E."/>
            <person name="D'Adamo S."/>
            <person name="Posewitz M.C."/>
        </authorList>
    </citation>
    <scope>NUCLEOTIDE SEQUENCE</scope>
    <source>
        <strain evidence="14">GSL018</strain>
    </source>
</reference>
<evidence type="ECO:0000256" key="11">
    <source>
        <dbReference type="ARBA" id="ARBA00031871"/>
    </source>
</evidence>
<keyword evidence="4" id="KW-0288">FMN</keyword>
<keyword evidence="5" id="KW-0808">Transferase</keyword>
<dbReference type="Pfam" id="PF00994">
    <property type="entry name" value="MoCF_biosynth"/>
    <property type="match status" value="1"/>
</dbReference>
<evidence type="ECO:0000256" key="6">
    <source>
        <dbReference type="ARBA" id="ARBA00022695"/>
    </source>
</evidence>
<dbReference type="GO" id="GO:0005524">
    <property type="term" value="F:ATP binding"/>
    <property type="evidence" value="ECO:0007669"/>
    <property type="project" value="UniProtKB-KW"/>
</dbReference>
<dbReference type="EC" id="2.7.7.2" evidence="2"/>
<dbReference type="EMBL" id="GBEZ01023203">
    <property type="protein sequence ID" value="JAC63667.1"/>
    <property type="molecule type" value="Transcribed_RNA"/>
</dbReference>
<keyword evidence="3" id="KW-0285">Flavoprotein</keyword>
<dbReference type="Pfam" id="PF01507">
    <property type="entry name" value="PAPS_reduct"/>
    <property type="match status" value="1"/>
</dbReference>
<keyword evidence="8" id="KW-0274">FAD</keyword>
<feature type="domain" description="MoaB/Mog" evidence="13">
    <location>
        <begin position="99"/>
        <end position="269"/>
    </location>
</feature>
<evidence type="ECO:0000256" key="4">
    <source>
        <dbReference type="ARBA" id="ARBA00022643"/>
    </source>
</evidence>
<evidence type="ECO:0000256" key="2">
    <source>
        <dbReference type="ARBA" id="ARBA00012393"/>
    </source>
</evidence>
<gene>
    <name evidence="14" type="primary">FLAD1</name>
    <name evidence="14" type="ORF">TSPGSL018_20067</name>
</gene>
<dbReference type="SMART" id="SM00852">
    <property type="entry name" value="MoCF_biosynth"/>
    <property type="match status" value="1"/>
</dbReference>
<comment type="catalytic activity">
    <reaction evidence="12">
        <text>FMN + ATP + H(+) = FAD + diphosphate</text>
        <dbReference type="Rhea" id="RHEA:17237"/>
        <dbReference type="ChEBI" id="CHEBI:15378"/>
        <dbReference type="ChEBI" id="CHEBI:30616"/>
        <dbReference type="ChEBI" id="CHEBI:33019"/>
        <dbReference type="ChEBI" id="CHEBI:57692"/>
        <dbReference type="ChEBI" id="CHEBI:58210"/>
        <dbReference type="EC" id="2.7.7.2"/>
    </reaction>
</comment>
<keyword evidence="7" id="KW-0547">Nucleotide-binding</keyword>
<name>A0A061QSQ4_9CHLO</name>
<dbReference type="InterPro" id="IPR036425">
    <property type="entry name" value="MoaB/Mog-like_dom_sf"/>
</dbReference>
<dbReference type="InterPro" id="IPR056596">
    <property type="entry name" value="FLAD1_M"/>
</dbReference>
<feature type="non-terminal residue" evidence="14">
    <location>
        <position position="355"/>
    </location>
</feature>
<evidence type="ECO:0000313" key="14">
    <source>
        <dbReference type="EMBL" id="JAC63667.1"/>
    </source>
</evidence>
<keyword evidence="9" id="KW-0067">ATP-binding</keyword>
<evidence type="ECO:0000256" key="12">
    <source>
        <dbReference type="ARBA" id="ARBA00049494"/>
    </source>
</evidence>
<evidence type="ECO:0000256" key="3">
    <source>
        <dbReference type="ARBA" id="ARBA00022630"/>
    </source>
</evidence>
<dbReference type="Gene3D" id="3.40.50.620">
    <property type="entry name" value="HUPs"/>
    <property type="match status" value="1"/>
</dbReference>
<accession>A0A061QSQ4</accession>
<dbReference type="InterPro" id="IPR002500">
    <property type="entry name" value="PAPS_reduct_dom"/>
</dbReference>